<gene>
    <name evidence="1" type="ORF">SAMN04488696_2482</name>
</gene>
<protein>
    <submittedName>
        <fullName evidence="1">Histidine kinase-, DNA gyrase B-, and HSP90-like ATPase</fullName>
    </submittedName>
</protein>
<proteinExistence type="predicted"/>
<keyword evidence="1" id="KW-0418">Kinase</keyword>
<keyword evidence="1" id="KW-0808">Transferase</keyword>
<dbReference type="SUPFAM" id="SSF55874">
    <property type="entry name" value="ATPase domain of HSP90 chaperone/DNA topoisomerase II/histidine kinase"/>
    <property type="match status" value="1"/>
</dbReference>
<dbReference type="AlphaFoldDB" id="A0A1I4TVX4"/>
<dbReference type="STRING" id="487685.SAMN04488696_2482"/>
<dbReference type="OrthoDB" id="147962at2157"/>
<accession>A0A1I4TVX4</accession>
<name>A0A1I4TVX4_9EURY</name>
<sequence length="672" mass="78280">MDGDVIITTEGIISTLKNKYTEKTFYKAIAEYIWNGFDAGATKVEVLYDMSNGGTFKLLKIIDNGHGINQSHLPHTFKPFHVSEKKKESNDDSDIMLTMHGKNGVGRFSFFTFARVATWDTVYREESSKYKYQIEIVDNKLEHFSGLEAIPEETNDPEGTTVVFSRFKRPPRIKKSKKGGSREKQMLDHLKNEFGWFMELKKPLGYKLLINGEELDYSDLIGGKDAIKIEHNGIVFDVRYIQWENQLDEYSKFYFLDNNYKLSYKENTTFNNQGDYFYHSVFISSDYFEDFSIVDTGNTTLSGGCRSDGTFKHLKEELETFLRIKRKPFLKEHAKTVIQSFEEEGIIDRKSKNEFELIQIDDLECVLSELYTTQPKALNGLKTEQKKILVGLFAKILISDEREEVISIIEQVVNLSPEEKKQWAEMLKLTDMSRINKMLNLLRDRYYVINFLKQIVFNENLGADEIHHLQKIVENHPWIFGEKYSLVAAAEDNFEKALQSHIYILRKDDKKVTIDHPNKQKQVDVFLCRQTKYGNAIHNLIIELKHPSKRIGMNELNQVKIYMETIREISQFNGDSYTWDFILAGTKFTTNRYIEKEIENSSVKGEPDLAYSVDNYKIYVKKWCDILNACELRHNFLQEKLEFDKNKLYLEVSSADEAVELSKQNSAGICSW</sequence>
<dbReference type="Pfam" id="PF13589">
    <property type="entry name" value="HATPase_c_3"/>
    <property type="match status" value="1"/>
</dbReference>
<dbReference type="Proteomes" id="UP000198535">
    <property type="component" value="Unassembled WGS sequence"/>
</dbReference>
<dbReference type="InterPro" id="IPR036890">
    <property type="entry name" value="HATPase_C_sf"/>
</dbReference>
<dbReference type="GO" id="GO:0016301">
    <property type="term" value="F:kinase activity"/>
    <property type="evidence" value="ECO:0007669"/>
    <property type="project" value="UniProtKB-KW"/>
</dbReference>
<organism evidence="1 2">
    <name type="scientific">Methanolobus profundi</name>
    <dbReference type="NCBI Taxonomy" id="487685"/>
    <lineage>
        <taxon>Archaea</taxon>
        <taxon>Methanobacteriati</taxon>
        <taxon>Methanobacteriota</taxon>
        <taxon>Stenosarchaea group</taxon>
        <taxon>Methanomicrobia</taxon>
        <taxon>Methanosarcinales</taxon>
        <taxon>Methanosarcinaceae</taxon>
        <taxon>Methanolobus</taxon>
    </lineage>
</organism>
<reference evidence="2" key="1">
    <citation type="submission" date="2016-10" db="EMBL/GenBank/DDBJ databases">
        <authorList>
            <person name="Varghese N."/>
            <person name="Submissions S."/>
        </authorList>
    </citation>
    <scope>NUCLEOTIDE SEQUENCE [LARGE SCALE GENOMIC DNA]</scope>
    <source>
        <strain evidence="2">Mob M</strain>
    </source>
</reference>
<evidence type="ECO:0000313" key="2">
    <source>
        <dbReference type="Proteomes" id="UP000198535"/>
    </source>
</evidence>
<dbReference type="RefSeq" id="WP_091937384.1">
    <property type="nucleotide sequence ID" value="NZ_FOUJ01000005.1"/>
</dbReference>
<evidence type="ECO:0000313" key="1">
    <source>
        <dbReference type="EMBL" id="SFM80730.1"/>
    </source>
</evidence>
<keyword evidence="2" id="KW-1185">Reference proteome</keyword>
<dbReference type="Gene3D" id="3.30.565.10">
    <property type="entry name" value="Histidine kinase-like ATPase, C-terminal domain"/>
    <property type="match status" value="1"/>
</dbReference>
<dbReference type="EMBL" id="FOUJ01000005">
    <property type="protein sequence ID" value="SFM80730.1"/>
    <property type="molecule type" value="Genomic_DNA"/>
</dbReference>